<keyword evidence="3" id="KW-1185">Reference proteome</keyword>
<sequence>MANGGPLAGYVCACDLPDFREMMTLFLSKFTKIELVQPEPTVVSNTDHWDLRRWSTDKLRDELNRRNIHFVIIMGRDELINLLKQEIGEESQIVKRRFPKFVYCVKLLIIIVQ</sequence>
<protein>
    <submittedName>
        <fullName evidence="1">Uncharacterized protein</fullName>
    </submittedName>
</protein>
<accession>A0A2Z6Q477</accession>
<dbReference type="Proteomes" id="UP000247702">
    <property type="component" value="Unassembled WGS sequence"/>
</dbReference>
<evidence type="ECO:0000313" key="1">
    <source>
        <dbReference type="EMBL" id="GBB84923.1"/>
    </source>
</evidence>
<organism evidence="1 3">
    <name type="scientific">Rhizophagus clarus</name>
    <dbReference type="NCBI Taxonomy" id="94130"/>
    <lineage>
        <taxon>Eukaryota</taxon>
        <taxon>Fungi</taxon>
        <taxon>Fungi incertae sedis</taxon>
        <taxon>Mucoromycota</taxon>
        <taxon>Glomeromycotina</taxon>
        <taxon>Glomeromycetes</taxon>
        <taxon>Glomerales</taxon>
        <taxon>Glomeraceae</taxon>
        <taxon>Rhizophagus</taxon>
    </lineage>
</organism>
<reference evidence="2" key="2">
    <citation type="submission" date="2019-10" db="EMBL/GenBank/DDBJ databases">
        <title>Conservation and host-specific expression of non-tandemly repeated heterogenous ribosome RNA gene in arbuscular mycorrhizal fungi.</title>
        <authorList>
            <person name="Maeda T."/>
            <person name="Kobayashi Y."/>
            <person name="Nakagawa T."/>
            <person name="Ezawa T."/>
            <person name="Yamaguchi K."/>
            <person name="Bino T."/>
            <person name="Nishimoto Y."/>
            <person name="Shigenobu S."/>
            <person name="Kawaguchi M."/>
        </authorList>
    </citation>
    <scope>NUCLEOTIDE SEQUENCE</scope>
    <source>
        <strain evidence="2">HR1</strain>
    </source>
</reference>
<dbReference type="EMBL" id="BLAL01000053">
    <property type="protein sequence ID" value="GES80798.1"/>
    <property type="molecule type" value="Genomic_DNA"/>
</dbReference>
<comment type="caution">
    <text evidence="1">The sequence shown here is derived from an EMBL/GenBank/DDBJ whole genome shotgun (WGS) entry which is preliminary data.</text>
</comment>
<dbReference type="EMBL" id="BEXD01000169">
    <property type="protein sequence ID" value="GBB84923.1"/>
    <property type="molecule type" value="Genomic_DNA"/>
</dbReference>
<name>A0A2Z6Q477_9GLOM</name>
<reference evidence="1 3" key="1">
    <citation type="submission" date="2017-11" db="EMBL/GenBank/DDBJ databases">
        <title>The genome of Rhizophagus clarus HR1 reveals common genetic basis of auxotrophy among arbuscular mycorrhizal fungi.</title>
        <authorList>
            <person name="Kobayashi Y."/>
        </authorList>
    </citation>
    <scope>NUCLEOTIDE SEQUENCE [LARGE SCALE GENOMIC DNA]</scope>
    <source>
        <strain evidence="1 3">HR1</strain>
    </source>
</reference>
<proteinExistence type="predicted"/>
<dbReference type="Proteomes" id="UP000615446">
    <property type="component" value="Unassembled WGS sequence"/>
</dbReference>
<dbReference type="AlphaFoldDB" id="A0A2Z6Q477"/>
<evidence type="ECO:0000313" key="2">
    <source>
        <dbReference type="EMBL" id="GES80798.1"/>
    </source>
</evidence>
<gene>
    <name evidence="2" type="ORF">RCL2_000805700</name>
    <name evidence="1" type="ORF">RclHR1_01150027</name>
</gene>
<evidence type="ECO:0000313" key="3">
    <source>
        <dbReference type="Proteomes" id="UP000247702"/>
    </source>
</evidence>